<dbReference type="RefSeq" id="WP_380079741.1">
    <property type="nucleotide sequence ID" value="NZ_JBHSGO010000206.1"/>
</dbReference>
<evidence type="ECO:0000256" key="1">
    <source>
        <dbReference type="SAM" id="SignalP"/>
    </source>
</evidence>
<sequence length="132" mass="14892">MKVNLLIGGLAMAIAAIFSSCSASQPYAWYGYDNVAYHYSTSHTEKYETLLLKTYKKMVEEPGGTRKVPPPGICADYGYLLIKQGKVKEGVKMLNLEISYYPESAKFVKLILKRYMTMMTARKEVSNDIPCQ</sequence>
<organism evidence="2 3">
    <name type="scientific">Falsiporphyromonas endometrii</name>
    <dbReference type="NCBI Taxonomy" id="1387297"/>
    <lineage>
        <taxon>Bacteria</taxon>
        <taxon>Pseudomonadati</taxon>
        <taxon>Bacteroidota</taxon>
        <taxon>Bacteroidia</taxon>
        <taxon>Bacteroidales</taxon>
        <taxon>Porphyromonadaceae</taxon>
        <taxon>Falsiporphyromonas</taxon>
    </lineage>
</organism>
<feature type="chain" id="PRO_5045967070" evidence="1">
    <location>
        <begin position="24"/>
        <end position="132"/>
    </location>
</feature>
<name>A0ABV9K958_9PORP</name>
<gene>
    <name evidence="2" type="ORF">ACFO3G_08125</name>
</gene>
<dbReference type="Proteomes" id="UP001596020">
    <property type="component" value="Unassembled WGS sequence"/>
</dbReference>
<comment type="caution">
    <text evidence="2">The sequence shown here is derived from an EMBL/GenBank/DDBJ whole genome shotgun (WGS) entry which is preliminary data.</text>
</comment>
<feature type="signal peptide" evidence="1">
    <location>
        <begin position="1"/>
        <end position="23"/>
    </location>
</feature>
<evidence type="ECO:0000313" key="2">
    <source>
        <dbReference type="EMBL" id="MFC4666557.1"/>
    </source>
</evidence>
<dbReference type="Pfam" id="PF16068">
    <property type="entry name" value="DUF4810"/>
    <property type="match status" value="1"/>
</dbReference>
<protein>
    <submittedName>
        <fullName evidence="2">DUF4810 domain-containing protein</fullName>
    </submittedName>
</protein>
<accession>A0ABV9K958</accession>
<proteinExistence type="predicted"/>
<keyword evidence="1" id="KW-0732">Signal</keyword>
<reference evidence="3" key="1">
    <citation type="journal article" date="2019" name="Int. J. Syst. Evol. Microbiol.">
        <title>The Global Catalogue of Microorganisms (GCM) 10K type strain sequencing project: providing services to taxonomists for standard genome sequencing and annotation.</title>
        <authorList>
            <consortium name="The Broad Institute Genomics Platform"/>
            <consortium name="The Broad Institute Genome Sequencing Center for Infectious Disease"/>
            <person name="Wu L."/>
            <person name="Ma J."/>
        </authorList>
    </citation>
    <scope>NUCLEOTIDE SEQUENCE [LARGE SCALE GENOMIC DNA]</scope>
    <source>
        <strain evidence="3">CGMCC 4.7357</strain>
    </source>
</reference>
<dbReference type="InterPro" id="IPR014508">
    <property type="entry name" value="UCP020555_TPR-like"/>
</dbReference>
<dbReference type="EMBL" id="JBHSGO010000206">
    <property type="protein sequence ID" value="MFC4666557.1"/>
    <property type="molecule type" value="Genomic_DNA"/>
</dbReference>
<keyword evidence="3" id="KW-1185">Reference proteome</keyword>
<evidence type="ECO:0000313" key="3">
    <source>
        <dbReference type="Proteomes" id="UP001596020"/>
    </source>
</evidence>
<dbReference type="PROSITE" id="PS51257">
    <property type="entry name" value="PROKAR_LIPOPROTEIN"/>
    <property type="match status" value="1"/>
</dbReference>